<keyword evidence="5" id="KW-0802">TPR repeat</keyword>
<dbReference type="PROSITE" id="PS50005">
    <property type="entry name" value="TPR"/>
    <property type="match status" value="3"/>
</dbReference>
<feature type="compositionally biased region" description="Polar residues" evidence="6">
    <location>
        <begin position="252"/>
        <end position="263"/>
    </location>
</feature>
<evidence type="ECO:0000256" key="2">
    <source>
        <dbReference type="ARBA" id="ARBA00005348"/>
    </source>
</evidence>
<name>A0A1E3IDL3_9TREE</name>
<protein>
    <submittedName>
        <fullName evidence="7">Uncharacterized protein</fullName>
    </submittedName>
</protein>
<dbReference type="GO" id="GO:0016560">
    <property type="term" value="P:protein import into peroxisome matrix, docking"/>
    <property type="evidence" value="ECO:0007669"/>
    <property type="project" value="TreeGrafter"/>
</dbReference>
<dbReference type="RefSeq" id="XP_066068080.1">
    <property type="nucleotide sequence ID" value="XM_066211983.1"/>
</dbReference>
<organism evidence="7 8">
    <name type="scientific">Cryptococcus depauperatus CBS 7841</name>
    <dbReference type="NCBI Taxonomy" id="1295531"/>
    <lineage>
        <taxon>Eukaryota</taxon>
        <taxon>Fungi</taxon>
        <taxon>Dikarya</taxon>
        <taxon>Basidiomycota</taxon>
        <taxon>Agaricomycotina</taxon>
        <taxon>Tremellomycetes</taxon>
        <taxon>Tremellales</taxon>
        <taxon>Cryptococcaceae</taxon>
        <taxon>Cryptococcus</taxon>
    </lineage>
</organism>
<accession>A0A1E3IDL3</accession>
<dbReference type="GO" id="GO:0005778">
    <property type="term" value="C:peroxisomal membrane"/>
    <property type="evidence" value="ECO:0007669"/>
    <property type="project" value="TreeGrafter"/>
</dbReference>
<evidence type="ECO:0000256" key="1">
    <source>
        <dbReference type="ARBA" id="ARBA00004496"/>
    </source>
</evidence>
<comment type="similarity">
    <text evidence="2">Belongs to the peroxisomal targeting signal receptor family.</text>
</comment>
<evidence type="ECO:0000313" key="7">
    <source>
        <dbReference type="EMBL" id="WVN87380.1"/>
    </source>
</evidence>
<keyword evidence="3" id="KW-0963">Cytoplasm</keyword>
<dbReference type="PANTHER" id="PTHR10130:SF9">
    <property type="entry name" value="PEROXISOMAL TARGETING SIGNAL RECEPTOR"/>
    <property type="match status" value="1"/>
</dbReference>
<dbReference type="SUPFAM" id="SSF48452">
    <property type="entry name" value="TPR-like"/>
    <property type="match status" value="1"/>
</dbReference>
<evidence type="ECO:0000256" key="4">
    <source>
        <dbReference type="ARBA" id="ARBA00022737"/>
    </source>
</evidence>
<dbReference type="SMART" id="SM00028">
    <property type="entry name" value="TPR"/>
    <property type="match status" value="4"/>
</dbReference>
<keyword evidence="8" id="KW-1185">Reference proteome</keyword>
<dbReference type="VEuPathDB" id="FungiDB:L203_03920"/>
<evidence type="ECO:0000256" key="3">
    <source>
        <dbReference type="ARBA" id="ARBA00022490"/>
    </source>
</evidence>
<evidence type="ECO:0000313" key="8">
    <source>
        <dbReference type="Proteomes" id="UP000094043"/>
    </source>
</evidence>
<dbReference type="Gene3D" id="1.25.40.10">
    <property type="entry name" value="Tetratricopeptide repeat domain"/>
    <property type="match status" value="1"/>
</dbReference>
<dbReference type="OrthoDB" id="10006023at2759"/>
<reference evidence="7" key="1">
    <citation type="submission" date="2016-06" db="EMBL/GenBank/DDBJ databases">
        <authorList>
            <person name="Cuomo C."/>
            <person name="Litvintseva A."/>
            <person name="Heitman J."/>
            <person name="Chen Y."/>
            <person name="Sun S."/>
            <person name="Springer D."/>
            <person name="Dromer F."/>
            <person name="Young S."/>
            <person name="Zeng Q."/>
            <person name="Chapman S."/>
            <person name="Gujja S."/>
            <person name="Saif S."/>
            <person name="Birren B."/>
        </authorList>
    </citation>
    <scope>NUCLEOTIDE SEQUENCE</scope>
    <source>
        <strain evidence="7">CBS 7841</strain>
    </source>
</reference>
<dbReference type="PANTHER" id="PTHR10130">
    <property type="entry name" value="PEROXISOMAL TARGETING SIGNAL 1 RECEPTOR PEX5"/>
    <property type="match status" value="1"/>
</dbReference>
<dbReference type="Proteomes" id="UP000094043">
    <property type="component" value="Chromosome 3"/>
</dbReference>
<sequence length="722" mass="79140">MNTLLGGAECGPSNPLKQISQREGVDNSLFKDRLASQSGPSRPNAFQHSVPNPALQTALHRPLHANPTPHPFNLSYLSAALSESRSGNASPAPASSTLLNHGAFESMWNEARMNNQQPVPPPSMPVHKQTLAGMRQAWAHQDSSQSVSAWANNFEGHSSAKGKERALPLDPTVERGVPESYGLASNGDHLQMLGFMPRFGTGLGGYNMSGRGMYQGEANAAGMMNTPRDGVQLDAKQMDDLFAQAESDFKATLTSPESTTTINADDVKSKQPESVKEQDSSQKEEKVDTDLGEEVKDAKGDFDKVWESLKPEAERLGKLAEWEKDFSQFTNNEDDLFKILDESLNRPDVGQNDLDQQFGFLNEGNTERTKGLDEGMLIREDGIPNLNGYDFSPQPEMHKSLSASHLWAQASHILASGGALSEATSLLETFIQQSTPQDRAQMNVSLSEAWATLGRVHAMDEKEEKALCAFQEGRKALEEEGTKGKEKVAGEMLTNLAISYVNESLDLAALSTLHTFLELLHPSYAGPKPSTSSPLLVESYSPWVLHQQMTDSFLDLARQQYGQGGQVDPDVQVGLGTLFYMMGEYDQARDCWVAALKERPDDYLLWNRLGATLANGGSSEEAVDAYRRALELKPTFTRAISNLGVACMNIGVHREAVEHFLAALSLHPLHQSDSQDARILNDSASLWSTLRKSLIAMNLSDLAQEARPGMNLEVFRKAGFDF</sequence>
<dbReference type="AlphaFoldDB" id="A0A1E3IDL3"/>
<reference evidence="7" key="2">
    <citation type="journal article" date="2022" name="Elife">
        <title>Obligate sexual reproduction of a homothallic fungus closely related to the Cryptococcus pathogenic species complex.</title>
        <authorList>
            <person name="Passer A.R."/>
            <person name="Clancey S.A."/>
            <person name="Shea T."/>
            <person name="David-Palma M."/>
            <person name="Averette A.F."/>
            <person name="Boekhout T."/>
            <person name="Porcel B.M."/>
            <person name="Nowrousian M."/>
            <person name="Cuomo C.A."/>
            <person name="Sun S."/>
            <person name="Heitman J."/>
            <person name="Coelho M.A."/>
        </authorList>
    </citation>
    <scope>NUCLEOTIDE SEQUENCE</scope>
    <source>
        <strain evidence="7">CBS 7841</strain>
    </source>
</reference>
<dbReference type="InterPro" id="IPR024111">
    <property type="entry name" value="PEX5/PEX5L"/>
</dbReference>
<dbReference type="GO" id="GO:0005829">
    <property type="term" value="C:cytosol"/>
    <property type="evidence" value="ECO:0007669"/>
    <property type="project" value="TreeGrafter"/>
</dbReference>
<feature type="region of interest" description="Disordered" evidence="6">
    <location>
        <begin position="1"/>
        <end position="25"/>
    </location>
</feature>
<comment type="subcellular location">
    <subcellularLocation>
        <location evidence="1">Cytoplasm</location>
    </subcellularLocation>
</comment>
<proteinExistence type="inferred from homology"/>
<dbReference type="EMBL" id="CP143786">
    <property type="protein sequence ID" value="WVN87380.1"/>
    <property type="molecule type" value="Genomic_DNA"/>
</dbReference>
<evidence type="ECO:0000256" key="6">
    <source>
        <dbReference type="SAM" id="MobiDB-lite"/>
    </source>
</evidence>
<feature type="compositionally biased region" description="Basic and acidic residues" evidence="6">
    <location>
        <begin position="265"/>
        <end position="293"/>
    </location>
</feature>
<dbReference type="InterPro" id="IPR011990">
    <property type="entry name" value="TPR-like_helical_dom_sf"/>
</dbReference>
<reference evidence="7" key="3">
    <citation type="submission" date="2024-01" db="EMBL/GenBank/DDBJ databases">
        <authorList>
            <person name="Coelho M.A."/>
            <person name="David-Palma M."/>
            <person name="Shea T."/>
            <person name="Sun S."/>
            <person name="Cuomo C.A."/>
            <person name="Heitman J."/>
        </authorList>
    </citation>
    <scope>NUCLEOTIDE SEQUENCE</scope>
    <source>
        <strain evidence="7">CBS 7841</strain>
    </source>
</reference>
<feature type="region of interest" description="Disordered" evidence="6">
    <location>
        <begin position="113"/>
        <end position="144"/>
    </location>
</feature>
<feature type="region of interest" description="Disordered" evidence="6">
    <location>
        <begin position="250"/>
        <end position="293"/>
    </location>
</feature>
<gene>
    <name evidence="7" type="ORF">L203_102558</name>
</gene>
<dbReference type="GeneID" id="91086770"/>
<dbReference type="KEGG" id="cdep:91086770"/>
<keyword evidence="4" id="KW-0677">Repeat</keyword>
<dbReference type="InterPro" id="IPR019734">
    <property type="entry name" value="TPR_rpt"/>
</dbReference>
<dbReference type="GO" id="GO:0005052">
    <property type="term" value="F:peroxisome matrix targeting signal-1 binding"/>
    <property type="evidence" value="ECO:0007669"/>
    <property type="project" value="TreeGrafter"/>
</dbReference>
<dbReference type="Pfam" id="PF13432">
    <property type="entry name" value="TPR_16"/>
    <property type="match status" value="1"/>
</dbReference>
<evidence type="ECO:0000256" key="5">
    <source>
        <dbReference type="ARBA" id="ARBA00022803"/>
    </source>
</evidence>